<evidence type="ECO:0000256" key="1">
    <source>
        <dbReference type="ARBA" id="ARBA00004561"/>
    </source>
</evidence>
<dbReference type="Pfam" id="PF00419">
    <property type="entry name" value="Fimbrial"/>
    <property type="match status" value="1"/>
</dbReference>
<keyword evidence="8" id="KW-1185">Reference proteome</keyword>
<keyword evidence="4" id="KW-0281">Fimbrium</keyword>
<comment type="subcellular location">
    <subcellularLocation>
        <location evidence="1">Fimbrium</location>
    </subcellularLocation>
</comment>
<protein>
    <submittedName>
        <fullName evidence="7">Type 1 fimbria D-mannose specific adhesin FimH</fullName>
    </submittedName>
</protein>
<dbReference type="InterPro" id="IPR000259">
    <property type="entry name" value="Adhesion_dom_fimbrial"/>
</dbReference>
<evidence type="ECO:0000313" key="8">
    <source>
        <dbReference type="Proteomes" id="UP001466893"/>
    </source>
</evidence>
<name>A0ABZ3B240_9ENTR</name>
<evidence type="ECO:0000256" key="5">
    <source>
        <dbReference type="SAM" id="SignalP"/>
    </source>
</evidence>
<dbReference type="Gene3D" id="2.60.40.1090">
    <property type="entry name" value="Fimbrial-type adhesion domain"/>
    <property type="match status" value="1"/>
</dbReference>
<evidence type="ECO:0000256" key="2">
    <source>
        <dbReference type="ARBA" id="ARBA00006671"/>
    </source>
</evidence>
<sequence length="335" mass="36742">MRRHFTGLCGALLLLIAMPAQAVVCTNVTGSPTDISYDLSNTINGSNNKLNKLIIRSENSGWIGVQVICPAGPRANYTYRSYVSHLPVAFIAHGYKFLQINEHLQAAMSLSDSYAGEFYPPAHYVRMGEHPNVSKQQPFELRDSHLILKLRVTRQFMNRVTLPRQTLFTVYVTTSLTDPLTTPVYTISYSGVIDVPQRCEVNAGQLVAFNFGDINAALFSEAGAGHRPQGVTPQTKTLTIQCTNVAAQATITLRLEAENVSGQTMVSDNPDLGFMVANSQGQPFTPNNLHSKVVFLLDRTARATVGIRAWPVSVTGNKPAAGPFHARGYLRVEYD</sequence>
<feature type="signal peptide" evidence="5">
    <location>
        <begin position="1"/>
        <end position="22"/>
    </location>
</feature>
<dbReference type="PANTHER" id="PTHR33420:SF31">
    <property type="entry name" value="TYPE 1 FIMBRIN D-MANNOSE SPECIFIC ADHESIN"/>
    <property type="match status" value="1"/>
</dbReference>
<dbReference type="Proteomes" id="UP001466893">
    <property type="component" value="Chromosome"/>
</dbReference>
<dbReference type="PANTHER" id="PTHR33420">
    <property type="entry name" value="FIMBRIAL SUBUNIT ELFA-RELATED"/>
    <property type="match status" value="1"/>
</dbReference>
<dbReference type="NCBIfam" id="NF011746">
    <property type="entry name" value="PRK15199.1"/>
    <property type="match status" value="1"/>
</dbReference>
<evidence type="ECO:0000259" key="6">
    <source>
        <dbReference type="Pfam" id="PF00419"/>
    </source>
</evidence>
<dbReference type="SUPFAM" id="SSF49401">
    <property type="entry name" value="Bacterial adhesins"/>
    <property type="match status" value="1"/>
</dbReference>
<dbReference type="InterPro" id="IPR008966">
    <property type="entry name" value="Adhesion_dom_sf"/>
</dbReference>
<evidence type="ECO:0000256" key="3">
    <source>
        <dbReference type="ARBA" id="ARBA00022729"/>
    </source>
</evidence>
<feature type="chain" id="PRO_5047078823" evidence="5">
    <location>
        <begin position="23"/>
        <end position="335"/>
    </location>
</feature>
<keyword evidence="3 5" id="KW-0732">Signal</keyword>
<proteinExistence type="inferred from homology"/>
<organism evidence="7 8">
    <name type="scientific">Kosakonia calanthes</name>
    <dbReference type="NCBI Taxonomy" id="3139408"/>
    <lineage>
        <taxon>Bacteria</taxon>
        <taxon>Pseudomonadati</taxon>
        <taxon>Pseudomonadota</taxon>
        <taxon>Gammaproteobacteria</taxon>
        <taxon>Enterobacterales</taxon>
        <taxon>Enterobacteriaceae</taxon>
        <taxon>Kosakonia</taxon>
    </lineage>
</organism>
<dbReference type="EMBL" id="CP151800">
    <property type="protein sequence ID" value="WZV97192.1"/>
    <property type="molecule type" value="Genomic_DNA"/>
</dbReference>
<feature type="domain" description="Fimbrial-type adhesion" evidence="6">
    <location>
        <begin position="187"/>
        <end position="335"/>
    </location>
</feature>
<evidence type="ECO:0000313" key="7">
    <source>
        <dbReference type="EMBL" id="WZV97192.1"/>
    </source>
</evidence>
<comment type="similarity">
    <text evidence="2">Belongs to the fimbrial protein family.</text>
</comment>
<dbReference type="RefSeq" id="WP_342321750.1">
    <property type="nucleotide sequence ID" value="NZ_CP151800.1"/>
</dbReference>
<gene>
    <name evidence="7" type="primary">fimH</name>
    <name evidence="7" type="ORF">AAEY27_16175</name>
</gene>
<accession>A0ABZ3B240</accession>
<dbReference type="InterPro" id="IPR036937">
    <property type="entry name" value="Adhesion_dom_fimbrial_sf"/>
</dbReference>
<evidence type="ECO:0000256" key="4">
    <source>
        <dbReference type="ARBA" id="ARBA00023263"/>
    </source>
</evidence>
<reference evidence="7 8" key="1">
    <citation type="submission" date="2024-04" db="EMBL/GenBank/DDBJ databases">
        <title>Kosakonia calanthae sp. nov., a halophilic bacterium isolated from leaves of Calanthe tiplacata.</title>
        <authorList>
            <person name="Wu P."/>
        </authorList>
    </citation>
    <scope>NUCLEOTIDE SEQUENCE [LARGE SCALE GENOMIC DNA]</scope>
    <source>
        <strain evidence="7 8">BYX6</strain>
    </source>
</reference>
<dbReference type="InterPro" id="IPR050263">
    <property type="entry name" value="Bact_Fimbrial_Adh_Pro"/>
</dbReference>